<dbReference type="Proteomes" id="UP000249061">
    <property type="component" value="Unassembled WGS sequence"/>
</dbReference>
<gene>
    <name evidence="1" type="ORF">DI536_22335</name>
</gene>
<evidence type="ECO:0000313" key="2">
    <source>
        <dbReference type="Proteomes" id="UP000249061"/>
    </source>
</evidence>
<reference evidence="1 2" key="1">
    <citation type="submission" date="2017-08" db="EMBL/GenBank/DDBJ databases">
        <title>Infants hospitalized years apart are colonized by the same room-sourced microbial strains.</title>
        <authorList>
            <person name="Brooks B."/>
            <person name="Olm M.R."/>
            <person name="Firek B.A."/>
            <person name="Baker R."/>
            <person name="Thomas B.C."/>
            <person name="Morowitz M.J."/>
            <person name="Banfield J.F."/>
        </authorList>
    </citation>
    <scope>NUCLEOTIDE SEQUENCE [LARGE SCALE GENOMIC DNA]</scope>
    <source>
        <strain evidence="1">S2_003_000_R2_14</strain>
    </source>
</reference>
<organism evidence="1 2">
    <name type="scientific">Archangium gephyra</name>
    <dbReference type="NCBI Taxonomy" id="48"/>
    <lineage>
        <taxon>Bacteria</taxon>
        <taxon>Pseudomonadati</taxon>
        <taxon>Myxococcota</taxon>
        <taxon>Myxococcia</taxon>
        <taxon>Myxococcales</taxon>
        <taxon>Cystobacterineae</taxon>
        <taxon>Archangiaceae</taxon>
        <taxon>Archangium</taxon>
    </lineage>
</organism>
<dbReference type="EMBL" id="QFQP01000021">
    <property type="protein sequence ID" value="PZR09323.1"/>
    <property type="molecule type" value="Genomic_DNA"/>
</dbReference>
<proteinExistence type="predicted"/>
<protein>
    <submittedName>
        <fullName evidence="1">Uncharacterized protein</fullName>
    </submittedName>
</protein>
<dbReference type="AlphaFoldDB" id="A0A2W5T8J7"/>
<name>A0A2W5T8J7_9BACT</name>
<comment type="caution">
    <text evidence="1">The sequence shown here is derived from an EMBL/GenBank/DDBJ whole genome shotgun (WGS) entry which is preliminary data.</text>
</comment>
<sequence length="302" mass="31447">MRALILVLLASTAVAQGFEMERVQLNAGAKETWLAQTGDGLDQMQLRVALLGHYQHRPLILTVDGQPDGAYIGSRWTAHLLAAYGIHKFVEASVQVPVVLAQQGDDLRGYGLPAPTPTAFGALWLGVRGTFLRQRDAHPLDLGLSVNVGLPTGDAAALTRDPGAGVALAPKLGAGRAFGPVRLGVELGALVRGATAPVITESTTQVGSQFNGALVVSTYDLPVHAELAARVVAPFTAAPASVEVTAAVRYTFLKQLELSLLGGPGIGKTPGTPAFRVLFGLAWTPDFNDRKAEAAPLATPAG</sequence>
<accession>A0A2W5T8J7</accession>
<evidence type="ECO:0000313" key="1">
    <source>
        <dbReference type="EMBL" id="PZR09323.1"/>
    </source>
</evidence>